<keyword evidence="8" id="KW-0732">Signal</keyword>
<evidence type="ECO:0000256" key="8">
    <source>
        <dbReference type="SAM" id="SignalP"/>
    </source>
</evidence>
<dbReference type="InterPro" id="IPR012341">
    <property type="entry name" value="6hp_glycosidase-like_sf"/>
</dbReference>
<comment type="similarity">
    <text evidence="2">Belongs to the glycosyl hydrolase 8 (cellulase D) family.</text>
</comment>
<dbReference type="Proteomes" id="UP000451233">
    <property type="component" value="Unassembled WGS sequence"/>
</dbReference>
<keyword evidence="5" id="KW-0136">Cellulose degradation</keyword>
<keyword evidence="7" id="KW-0624">Polysaccharide degradation</keyword>
<keyword evidence="7" id="KW-0119">Carbohydrate metabolism</keyword>
<comment type="catalytic activity">
    <reaction evidence="1">
        <text>Endohydrolysis of (1-&gt;4)-beta-D-glucosidic linkages in cellulose, lichenin and cereal beta-D-glucans.</text>
        <dbReference type="EC" id="3.2.1.4"/>
    </reaction>
</comment>
<keyword evidence="4" id="KW-0378">Hydrolase</keyword>
<feature type="signal peptide" evidence="8">
    <location>
        <begin position="1"/>
        <end position="19"/>
    </location>
</feature>
<dbReference type="InterPro" id="IPR008928">
    <property type="entry name" value="6-hairpin_glycosidase_sf"/>
</dbReference>
<evidence type="ECO:0000256" key="1">
    <source>
        <dbReference type="ARBA" id="ARBA00000966"/>
    </source>
</evidence>
<evidence type="ECO:0000256" key="7">
    <source>
        <dbReference type="ARBA" id="ARBA00023326"/>
    </source>
</evidence>
<dbReference type="RefSeq" id="WP_160904761.1">
    <property type="nucleotide sequence ID" value="NZ_WVHS01000001.1"/>
</dbReference>
<organism evidence="9 10">
    <name type="scientific">Hufsiella ginkgonis</name>
    <dbReference type="NCBI Taxonomy" id="2695274"/>
    <lineage>
        <taxon>Bacteria</taxon>
        <taxon>Pseudomonadati</taxon>
        <taxon>Bacteroidota</taxon>
        <taxon>Sphingobacteriia</taxon>
        <taxon>Sphingobacteriales</taxon>
        <taxon>Sphingobacteriaceae</taxon>
        <taxon>Hufsiella</taxon>
    </lineage>
</organism>
<dbReference type="GO" id="GO:0008810">
    <property type="term" value="F:cellulase activity"/>
    <property type="evidence" value="ECO:0007669"/>
    <property type="project" value="UniProtKB-EC"/>
</dbReference>
<evidence type="ECO:0000256" key="6">
    <source>
        <dbReference type="ARBA" id="ARBA00023295"/>
    </source>
</evidence>
<evidence type="ECO:0000256" key="4">
    <source>
        <dbReference type="ARBA" id="ARBA00022801"/>
    </source>
</evidence>
<accession>A0A7K1XSL4</accession>
<evidence type="ECO:0000256" key="5">
    <source>
        <dbReference type="ARBA" id="ARBA00023001"/>
    </source>
</evidence>
<dbReference type="PRINTS" id="PR00735">
    <property type="entry name" value="GLHYDRLASE8"/>
</dbReference>
<evidence type="ECO:0000313" key="9">
    <source>
        <dbReference type="EMBL" id="MXV13729.1"/>
    </source>
</evidence>
<feature type="chain" id="PRO_5029900649" description="cellulase" evidence="8">
    <location>
        <begin position="20"/>
        <end position="405"/>
    </location>
</feature>
<dbReference type="Gene3D" id="1.50.10.10">
    <property type="match status" value="1"/>
</dbReference>
<dbReference type="EMBL" id="WVHS01000001">
    <property type="protein sequence ID" value="MXV13729.1"/>
    <property type="molecule type" value="Genomic_DNA"/>
</dbReference>
<keyword evidence="6" id="KW-0326">Glycosidase</keyword>
<sequence length="405" mass="45442">MPKQFLVALVAFLYSVTCAGQSPAPVKAKYAAGVIMPNHKTQQQINTEIGAVYDRWKANYLMEDIGVKGRYYIRYQNNGPVTVSEAHGYGMVSLAYMSWYDKDAKRYFDGMVRFFKAHPSNSNKYLMCWQQGIRDGKVVSVGGSAATDGDMDIAYAFLLADKIWGSNGEINYKAEALLVIDALMQSVVHTKYKTLKMGDWANHEGSRVNDGTRPSDYMLQHLRSFQKATGNAAWQTVTDSTYRVIGHIFKNYSASTGLMPDFAERKDGNFIPAIGQLLEAPADGSYSYNSARFPWRLATDYVTHGDKRAYGQLAVLNSWIRKAADDNPSKIYSGYKLDGSVLPGRNYQDLTFQSSFMVSAMADKRNQEWLNKLWDNGVARHSSYFGDSITLLCMIVASGNWWLPD</sequence>
<dbReference type="SUPFAM" id="SSF48208">
    <property type="entry name" value="Six-hairpin glycosidases"/>
    <property type="match status" value="1"/>
</dbReference>
<evidence type="ECO:0000256" key="3">
    <source>
        <dbReference type="ARBA" id="ARBA00012601"/>
    </source>
</evidence>
<dbReference type="AlphaFoldDB" id="A0A7K1XSL4"/>
<proteinExistence type="inferred from homology"/>
<dbReference type="Pfam" id="PF01270">
    <property type="entry name" value="Glyco_hydro_8"/>
    <property type="match status" value="1"/>
</dbReference>
<dbReference type="InterPro" id="IPR002037">
    <property type="entry name" value="Glyco_hydro_8"/>
</dbReference>
<evidence type="ECO:0000256" key="2">
    <source>
        <dbReference type="ARBA" id="ARBA00009209"/>
    </source>
</evidence>
<dbReference type="EC" id="3.2.1.4" evidence="3"/>
<comment type="caution">
    <text evidence="9">The sequence shown here is derived from an EMBL/GenBank/DDBJ whole genome shotgun (WGS) entry which is preliminary data.</text>
</comment>
<keyword evidence="10" id="KW-1185">Reference proteome</keyword>
<gene>
    <name evidence="9" type="ORF">GS398_00295</name>
</gene>
<evidence type="ECO:0000313" key="10">
    <source>
        <dbReference type="Proteomes" id="UP000451233"/>
    </source>
</evidence>
<protein>
    <recommendedName>
        <fullName evidence="3">cellulase</fullName>
        <ecNumber evidence="3">3.2.1.4</ecNumber>
    </recommendedName>
</protein>
<dbReference type="GO" id="GO:0030245">
    <property type="term" value="P:cellulose catabolic process"/>
    <property type="evidence" value="ECO:0007669"/>
    <property type="project" value="UniProtKB-KW"/>
</dbReference>
<name>A0A7K1XSL4_9SPHI</name>
<reference evidence="9 10" key="1">
    <citation type="submission" date="2019-11" db="EMBL/GenBank/DDBJ databases">
        <title>Pedobacter sp. HMF7056 Genome sequencing and assembly.</title>
        <authorList>
            <person name="Kang H."/>
            <person name="Kim H."/>
            <person name="Joh K."/>
        </authorList>
    </citation>
    <scope>NUCLEOTIDE SEQUENCE [LARGE SCALE GENOMIC DNA]</scope>
    <source>
        <strain evidence="9 10">HMF7056</strain>
    </source>
</reference>